<evidence type="ECO:0000313" key="2">
    <source>
        <dbReference type="EMBL" id="PZR15498.1"/>
    </source>
</evidence>
<dbReference type="Gene3D" id="3.40.430.10">
    <property type="entry name" value="Dihydrofolate Reductase, subunit A"/>
    <property type="match status" value="1"/>
</dbReference>
<evidence type="ECO:0000259" key="1">
    <source>
        <dbReference type="Pfam" id="PF01872"/>
    </source>
</evidence>
<dbReference type="Pfam" id="PF01872">
    <property type="entry name" value="RibD_C"/>
    <property type="match status" value="1"/>
</dbReference>
<dbReference type="PANTHER" id="PTHR38011">
    <property type="entry name" value="DIHYDROFOLATE REDUCTASE FAMILY PROTEIN (AFU_ORTHOLOGUE AFUA_8G06820)"/>
    <property type="match status" value="1"/>
</dbReference>
<dbReference type="EMBL" id="QFQP01000005">
    <property type="protein sequence ID" value="PZR15498.1"/>
    <property type="molecule type" value="Genomic_DNA"/>
</dbReference>
<organism evidence="2 3">
    <name type="scientific">Archangium gephyra</name>
    <dbReference type="NCBI Taxonomy" id="48"/>
    <lineage>
        <taxon>Bacteria</taxon>
        <taxon>Pseudomonadati</taxon>
        <taxon>Myxococcota</taxon>
        <taxon>Myxococcia</taxon>
        <taxon>Myxococcales</taxon>
        <taxon>Cystobacterineae</taxon>
        <taxon>Archangiaceae</taxon>
        <taxon>Archangium</taxon>
    </lineage>
</organism>
<feature type="domain" description="Bacterial bifunctional deaminase-reductase C-terminal" evidence="1">
    <location>
        <begin position="2"/>
        <end position="187"/>
    </location>
</feature>
<dbReference type="GO" id="GO:0009231">
    <property type="term" value="P:riboflavin biosynthetic process"/>
    <property type="evidence" value="ECO:0007669"/>
    <property type="project" value="InterPro"/>
</dbReference>
<dbReference type="AlphaFoldDB" id="A0A2W5V275"/>
<comment type="caution">
    <text evidence="2">The sequence shown here is derived from an EMBL/GenBank/DDBJ whole genome shotgun (WGS) entry which is preliminary data.</text>
</comment>
<reference evidence="2 3" key="1">
    <citation type="submission" date="2017-08" db="EMBL/GenBank/DDBJ databases">
        <title>Infants hospitalized years apart are colonized by the same room-sourced microbial strains.</title>
        <authorList>
            <person name="Brooks B."/>
            <person name="Olm M.R."/>
            <person name="Firek B.A."/>
            <person name="Baker R."/>
            <person name="Thomas B.C."/>
            <person name="Morowitz M.J."/>
            <person name="Banfield J.F."/>
        </authorList>
    </citation>
    <scope>NUCLEOTIDE SEQUENCE [LARGE SCALE GENOMIC DNA]</scope>
    <source>
        <strain evidence="2">S2_003_000_R2_14</strain>
    </source>
</reference>
<accession>A0A2W5V275</accession>
<dbReference type="GO" id="GO:0008703">
    <property type="term" value="F:5-amino-6-(5-phosphoribosylamino)uracil reductase activity"/>
    <property type="evidence" value="ECO:0007669"/>
    <property type="project" value="InterPro"/>
</dbReference>
<gene>
    <name evidence="2" type="ORF">DI536_08600</name>
</gene>
<proteinExistence type="predicted"/>
<dbReference type="SUPFAM" id="SSF53597">
    <property type="entry name" value="Dihydrofolate reductase-like"/>
    <property type="match status" value="1"/>
</dbReference>
<evidence type="ECO:0000313" key="3">
    <source>
        <dbReference type="Proteomes" id="UP000249061"/>
    </source>
</evidence>
<name>A0A2W5V275_9BACT</name>
<dbReference type="PANTHER" id="PTHR38011:SF2">
    <property type="entry name" value="BIFUNCTIONAL DEAMINASE-REDUCTASE DOMAIN PROTEIN"/>
    <property type="match status" value="1"/>
</dbReference>
<dbReference type="Proteomes" id="UP000249061">
    <property type="component" value="Unassembled WGS sequence"/>
</dbReference>
<dbReference type="InterPro" id="IPR050765">
    <property type="entry name" value="Riboflavin_Biosynth_HTPR"/>
</dbReference>
<dbReference type="InterPro" id="IPR024072">
    <property type="entry name" value="DHFR-like_dom_sf"/>
</dbReference>
<sequence length="204" mass="22269">MLTLTSFISLDGVMQGPGGPGEDTRFGFTRGGWVAPFVEDKDFGETVGKRFTNASAFLLGRRTFDIFANYWPKVTDPDNPVASQLNTLPKYAVSNTLGSPTWANSHVVKGDVVARIRELKDQYKEGQLQVHGSCDFAQTLIANDLVDLYELFVFPVTLGQGIKLFGNGTRATTLKLISSKACANGLVINHFERGGELKTFTIGE</sequence>
<dbReference type="InterPro" id="IPR002734">
    <property type="entry name" value="RibDG_C"/>
</dbReference>
<protein>
    <submittedName>
        <fullName evidence="2">Deaminase</fullName>
    </submittedName>
</protein>